<keyword evidence="10" id="KW-1185">Reference proteome</keyword>
<evidence type="ECO:0000256" key="8">
    <source>
        <dbReference type="SAM" id="SignalP"/>
    </source>
</evidence>
<proteinExistence type="inferred from homology"/>
<dbReference type="EC" id="3.1.3.2" evidence="3"/>
<dbReference type="AlphaFoldDB" id="A0A9P0DWI2"/>
<feature type="signal peptide" evidence="8">
    <location>
        <begin position="1"/>
        <end position="20"/>
    </location>
</feature>
<accession>A0A9P0DWI2</accession>
<keyword evidence="7" id="KW-0325">Glycoprotein</keyword>
<dbReference type="EMBL" id="OU896712">
    <property type="protein sequence ID" value="CAH1173837.1"/>
    <property type="molecule type" value="Genomic_DNA"/>
</dbReference>
<evidence type="ECO:0000313" key="9">
    <source>
        <dbReference type="EMBL" id="CAH1173837.1"/>
    </source>
</evidence>
<gene>
    <name evidence="9" type="ORF">PHAECO_LOCUS10531</name>
</gene>
<dbReference type="CDD" id="cd07061">
    <property type="entry name" value="HP_HAP_like"/>
    <property type="match status" value="1"/>
</dbReference>
<dbReference type="Pfam" id="PF00328">
    <property type="entry name" value="His_Phos_2"/>
    <property type="match status" value="1"/>
</dbReference>
<dbReference type="OrthoDB" id="6723085at2759"/>
<comment type="similarity">
    <text evidence="2">Belongs to the histidine acid phosphatase family.</text>
</comment>
<evidence type="ECO:0000256" key="1">
    <source>
        <dbReference type="ARBA" id="ARBA00000032"/>
    </source>
</evidence>
<dbReference type="Gene3D" id="3.40.50.1240">
    <property type="entry name" value="Phosphoglycerate mutase-like"/>
    <property type="match status" value="1"/>
</dbReference>
<dbReference type="GO" id="GO:0003993">
    <property type="term" value="F:acid phosphatase activity"/>
    <property type="evidence" value="ECO:0007669"/>
    <property type="project" value="UniProtKB-EC"/>
</dbReference>
<evidence type="ECO:0000256" key="7">
    <source>
        <dbReference type="ARBA" id="ARBA00023180"/>
    </source>
</evidence>
<organism evidence="9 10">
    <name type="scientific">Phaedon cochleariae</name>
    <name type="common">Mustard beetle</name>
    <dbReference type="NCBI Taxonomy" id="80249"/>
    <lineage>
        <taxon>Eukaryota</taxon>
        <taxon>Metazoa</taxon>
        <taxon>Ecdysozoa</taxon>
        <taxon>Arthropoda</taxon>
        <taxon>Hexapoda</taxon>
        <taxon>Insecta</taxon>
        <taxon>Pterygota</taxon>
        <taxon>Neoptera</taxon>
        <taxon>Endopterygota</taxon>
        <taxon>Coleoptera</taxon>
        <taxon>Polyphaga</taxon>
        <taxon>Cucujiformia</taxon>
        <taxon>Chrysomeloidea</taxon>
        <taxon>Chrysomelidae</taxon>
        <taxon>Chrysomelinae</taxon>
        <taxon>Chrysomelini</taxon>
        <taxon>Phaedon</taxon>
    </lineage>
</organism>
<dbReference type="SUPFAM" id="SSF53254">
    <property type="entry name" value="Phosphoglycerate mutase-like"/>
    <property type="match status" value="1"/>
</dbReference>
<comment type="catalytic activity">
    <reaction evidence="1">
        <text>a phosphate monoester + H2O = an alcohol + phosphate</text>
        <dbReference type="Rhea" id="RHEA:15017"/>
        <dbReference type="ChEBI" id="CHEBI:15377"/>
        <dbReference type="ChEBI" id="CHEBI:30879"/>
        <dbReference type="ChEBI" id="CHEBI:43474"/>
        <dbReference type="ChEBI" id="CHEBI:67140"/>
        <dbReference type="EC" id="3.1.3.2"/>
    </reaction>
</comment>
<evidence type="ECO:0000256" key="2">
    <source>
        <dbReference type="ARBA" id="ARBA00005375"/>
    </source>
</evidence>
<keyword evidence="6" id="KW-1015">Disulfide bond</keyword>
<evidence type="ECO:0000256" key="6">
    <source>
        <dbReference type="ARBA" id="ARBA00023157"/>
    </source>
</evidence>
<evidence type="ECO:0000256" key="4">
    <source>
        <dbReference type="ARBA" id="ARBA00022729"/>
    </source>
</evidence>
<dbReference type="PANTHER" id="PTHR11567:SF211">
    <property type="entry name" value="PROSTATIC ACID PHOSPHATASE"/>
    <property type="match status" value="1"/>
</dbReference>
<dbReference type="InterPro" id="IPR050645">
    <property type="entry name" value="Histidine_acid_phosphatase"/>
</dbReference>
<dbReference type="InterPro" id="IPR000560">
    <property type="entry name" value="His_Pase_clade-2"/>
</dbReference>
<name>A0A9P0DWI2_PHACE</name>
<dbReference type="Proteomes" id="UP001153737">
    <property type="component" value="Chromosome 6"/>
</dbReference>
<sequence>MFVKFIFLAIVSSLIVQTESNLISVVQVFRHGQRTPIWYYENDRYDKDYYWPVTAGQLTTTGMHQHYTLGNFTRQRYGSWLGRYSPLTFRVQTTDVDRTHMSAQCDLAGLFPSEGDQVWNENFPWQPIPVHVSDPRVMSPYTSCAAYTEEVDRVLLDTDYYKDIDEEYRSVYEYITLNSGSKITSVTDANKVRDVLLIENEFGYTLPDWTKSVFPEPLNTLGGYAFQSYAYNTKLARLSTGIFIDTLINHFDDMKNSTSTPKYQMYSAHDTNIAQILSTLGAVQTYAPYFASTIYFELRHLLGVYFINVYYKNGDNFEKIIPKGCLVFDCPLYKFKSLMEDIRLDTETWESECSVTSNRKISTSVQNLFLHQEPNGPGHKLGT</sequence>
<reference evidence="9" key="2">
    <citation type="submission" date="2022-10" db="EMBL/GenBank/DDBJ databases">
        <authorList>
            <consortium name="ENA_rothamsted_submissions"/>
            <consortium name="culmorum"/>
            <person name="King R."/>
        </authorList>
    </citation>
    <scope>NUCLEOTIDE SEQUENCE</scope>
</reference>
<evidence type="ECO:0000256" key="3">
    <source>
        <dbReference type="ARBA" id="ARBA00012646"/>
    </source>
</evidence>
<protein>
    <recommendedName>
        <fullName evidence="3">acid phosphatase</fullName>
        <ecNumber evidence="3">3.1.3.2</ecNumber>
    </recommendedName>
</protein>
<keyword evidence="5" id="KW-0378">Hydrolase</keyword>
<dbReference type="InterPro" id="IPR029033">
    <property type="entry name" value="His_PPase_superfam"/>
</dbReference>
<feature type="chain" id="PRO_5040374130" description="acid phosphatase" evidence="8">
    <location>
        <begin position="21"/>
        <end position="383"/>
    </location>
</feature>
<dbReference type="InterPro" id="IPR033379">
    <property type="entry name" value="Acid_Pase_AS"/>
</dbReference>
<keyword evidence="4 8" id="KW-0732">Signal</keyword>
<evidence type="ECO:0000256" key="5">
    <source>
        <dbReference type="ARBA" id="ARBA00022801"/>
    </source>
</evidence>
<reference evidence="9" key="1">
    <citation type="submission" date="2022-01" db="EMBL/GenBank/DDBJ databases">
        <authorList>
            <person name="King R."/>
        </authorList>
    </citation>
    <scope>NUCLEOTIDE SEQUENCE</scope>
</reference>
<evidence type="ECO:0000313" key="10">
    <source>
        <dbReference type="Proteomes" id="UP001153737"/>
    </source>
</evidence>
<dbReference type="PROSITE" id="PS00616">
    <property type="entry name" value="HIS_ACID_PHOSPHAT_1"/>
    <property type="match status" value="1"/>
</dbReference>
<dbReference type="PANTHER" id="PTHR11567">
    <property type="entry name" value="ACID PHOSPHATASE-RELATED"/>
    <property type="match status" value="1"/>
</dbReference>